<evidence type="ECO:0000256" key="2">
    <source>
        <dbReference type="ARBA" id="ARBA00023015"/>
    </source>
</evidence>
<feature type="coiled-coil region" evidence="5">
    <location>
        <begin position="214"/>
        <end position="241"/>
    </location>
</feature>
<keyword evidence="9" id="KW-1185">Reference proteome</keyword>
<dbReference type="PANTHER" id="PTHR45959:SF73">
    <property type="entry name" value="TRANSCRIPTION FACTOR BHLH25"/>
    <property type="match status" value="1"/>
</dbReference>
<evidence type="ECO:0000256" key="1">
    <source>
        <dbReference type="ARBA" id="ARBA00004123"/>
    </source>
</evidence>
<keyword evidence="3" id="KW-0804">Transcription</keyword>
<keyword evidence="4" id="KW-0539">Nucleus</keyword>
<feature type="domain" description="BHLH" evidence="7">
    <location>
        <begin position="175"/>
        <end position="224"/>
    </location>
</feature>
<feature type="region of interest" description="Disordered" evidence="6">
    <location>
        <begin position="22"/>
        <end position="41"/>
    </location>
</feature>
<evidence type="ECO:0000256" key="3">
    <source>
        <dbReference type="ARBA" id="ARBA00023163"/>
    </source>
</evidence>
<evidence type="ECO:0000256" key="4">
    <source>
        <dbReference type="ARBA" id="ARBA00023242"/>
    </source>
</evidence>
<dbReference type="Proteomes" id="UP001634007">
    <property type="component" value="Unassembled WGS sequence"/>
</dbReference>
<comment type="caution">
    <text evidence="8">The sequence shown here is derived from an EMBL/GenBank/DDBJ whole genome shotgun (WGS) entry which is preliminary data.</text>
</comment>
<proteinExistence type="predicted"/>
<gene>
    <name evidence="8" type="ORF">ACJRO7_031231</name>
</gene>
<evidence type="ECO:0000256" key="5">
    <source>
        <dbReference type="SAM" id="Coils"/>
    </source>
</evidence>
<dbReference type="GO" id="GO:0005634">
    <property type="term" value="C:nucleus"/>
    <property type="evidence" value="ECO:0007669"/>
    <property type="project" value="UniProtKB-SubCell"/>
</dbReference>
<comment type="subcellular location">
    <subcellularLocation>
        <location evidence="1">Nucleus</location>
    </subcellularLocation>
</comment>
<dbReference type="InterPro" id="IPR011598">
    <property type="entry name" value="bHLH_dom"/>
</dbReference>
<evidence type="ECO:0000256" key="6">
    <source>
        <dbReference type="SAM" id="MobiDB-lite"/>
    </source>
</evidence>
<keyword evidence="2" id="KW-0805">Transcription regulation</keyword>
<dbReference type="InterPro" id="IPR052610">
    <property type="entry name" value="bHLH_transcription_regulator"/>
</dbReference>
<dbReference type="Pfam" id="PF00010">
    <property type="entry name" value="HLH"/>
    <property type="match status" value="1"/>
</dbReference>
<dbReference type="SUPFAM" id="SSF81995">
    <property type="entry name" value="beta-sandwich domain of Sec23/24"/>
    <property type="match status" value="1"/>
</dbReference>
<accession>A0ABD3JJK7</accession>
<dbReference type="PANTHER" id="PTHR45959">
    <property type="entry name" value="BHLH TRANSCRIPTION FACTOR"/>
    <property type="match status" value="1"/>
</dbReference>
<sequence length="358" mass="40440">MGILSARIFREMAEDAAYFHHHQPQQQQQQQQWQQQQSSSFSLDDELDLFHPHFPSEPCSNSSPSHLLPLISPETMPGFVPQFVETPQEFTKRPWKQLETESWISPHTTEHKTMARNVVISPSPSPSRPPESHFMSFGNPNSSPAISYPIYGTCEIQDREELKMKSAGATSRKPVYTQENVLAERKRREKISKLFIALSAVIPNLKKMDKASILEEAIRYSKELQQRVEALEEEVAAKTVESVVVAKKPRLTMYDDTSSSSNEKSCGHLNRRLSLPDIEARISGKCVLIKIHCEKRKGLISKIIGQTEKLNLIVVSSCVLPFGSSTQDVTILAQVDEGFSLKMGDLVRNLRQALLDLM</sequence>
<name>A0ABD3JJK7_EUCGL</name>
<dbReference type="Gene3D" id="4.10.280.10">
    <property type="entry name" value="Helix-loop-helix DNA-binding domain"/>
    <property type="match status" value="1"/>
</dbReference>
<evidence type="ECO:0000313" key="9">
    <source>
        <dbReference type="Proteomes" id="UP001634007"/>
    </source>
</evidence>
<protein>
    <recommendedName>
        <fullName evidence="7">BHLH domain-containing protein</fullName>
    </recommendedName>
</protein>
<dbReference type="SUPFAM" id="SSF47459">
    <property type="entry name" value="HLH, helix-loop-helix DNA-binding domain"/>
    <property type="match status" value="1"/>
</dbReference>
<evidence type="ECO:0000313" key="8">
    <source>
        <dbReference type="EMBL" id="KAL3726308.1"/>
    </source>
</evidence>
<reference evidence="8 9" key="1">
    <citation type="submission" date="2024-11" db="EMBL/GenBank/DDBJ databases">
        <title>Chromosome-level genome assembly of Eucalyptus globulus Labill. provides insights into its genome evolution.</title>
        <authorList>
            <person name="Li X."/>
        </authorList>
    </citation>
    <scope>NUCLEOTIDE SEQUENCE [LARGE SCALE GENOMIC DNA]</scope>
    <source>
        <strain evidence="8">CL2024</strain>
        <tissue evidence="8">Fresh tender leaves</tissue>
    </source>
</reference>
<evidence type="ECO:0000259" key="7">
    <source>
        <dbReference type="PROSITE" id="PS50888"/>
    </source>
</evidence>
<keyword evidence="5" id="KW-0175">Coiled coil</keyword>
<organism evidence="8 9">
    <name type="scientific">Eucalyptus globulus</name>
    <name type="common">Tasmanian blue gum</name>
    <dbReference type="NCBI Taxonomy" id="34317"/>
    <lineage>
        <taxon>Eukaryota</taxon>
        <taxon>Viridiplantae</taxon>
        <taxon>Streptophyta</taxon>
        <taxon>Embryophyta</taxon>
        <taxon>Tracheophyta</taxon>
        <taxon>Spermatophyta</taxon>
        <taxon>Magnoliopsida</taxon>
        <taxon>eudicotyledons</taxon>
        <taxon>Gunneridae</taxon>
        <taxon>Pentapetalae</taxon>
        <taxon>rosids</taxon>
        <taxon>malvids</taxon>
        <taxon>Myrtales</taxon>
        <taxon>Myrtaceae</taxon>
        <taxon>Myrtoideae</taxon>
        <taxon>Eucalypteae</taxon>
        <taxon>Eucalyptus</taxon>
    </lineage>
</organism>
<dbReference type="PROSITE" id="PS50888">
    <property type="entry name" value="BHLH"/>
    <property type="match status" value="1"/>
</dbReference>
<dbReference type="InterPro" id="IPR036638">
    <property type="entry name" value="HLH_DNA-bd_sf"/>
</dbReference>
<feature type="compositionally biased region" description="Low complexity" evidence="6">
    <location>
        <begin position="24"/>
        <end position="41"/>
    </location>
</feature>
<dbReference type="SMART" id="SM00353">
    <property type="entry name" value="HLH"/>
    <property type="match status" value="1"/>
</dbReference>
<dbReference type="AlphaFoldDB" id="A0ABD3JJK7"/>
<dbReference type="EMBL" id="JBJKBG010000008">
    <property type="protein sequence ID" value="KAL3726308.1"/>
    <property type="molecule type" value="Genomic_DNA"/>
</dbReference>